<evidence type="ECO:0000256" key="5">
    <source>
        <dbReference type="SAM" id="SignalP"/>
    </source>
</evidence>
<dbReference type="InterPro" id="IPR006059">
    <property type="entry name" value="SBP"/>
</dbReference>
<dbReference type="PANTHER" id="PTHR43649:SF31">
    <property type="entry name" value="SN-GLYCEROL-3-PHOSPHATE-BINDING PERIPLASMIC PROTEIN UGPB"/>
    <property type="match status" value="1"/>
</dbReference>
<dbReference type="PROSITE" id="PS51257">
    <property type="entry name" value="PROKAR_LIPOPROTEIN"/>
    <property type="match status" value="1"/>
</dbReference>
<evidence type="ECO:0000256" key="2">
    <source>
        <dbReference type="ARBA" id="ARBA00008520"/>
    </source>
</evidence>
<dbReference type="PANTHER" id="PTHR43649">
    <property type="entry name" value="ARABINOSE-BINDING PROTEIN-RELATED"/>
    <property type="match status" value="1"/>
</dbReference>
<evidence type="ECO:0000313" key="8">
    <source>
        <dbReference type="Proteomes" id="UP000199639"/>
    </source>
</evidence>
<keyword evidence="3" id="KW-0813">Transport</keyword>
<keyword evidence="9" id="KW-1185">Reference proteome</keyword>
<comment type="subcellular location">
    <subcellularLocation>
        <location evidence="1">Cell envelope</location>
    </subcellularLocation>
</comment>
<dbReference type="CDD" id="cd13585">
    <property type="entry name" value="PBP2_TMBP_like"/>
    <property type="match status" value="1"/>
</dbReference>
<evidence type="ECO:0000313" key="6">
    <source>
        <dbReference type="EMBL" id="SDM77666.1"/>
    </source>
</evidence>
<evidence type="ECO:0000256" key="4">
    <source>
        <dbReference type="ARBA" id="ARBA00022729"/>
    </source>
</evidence>
<proteinExistence type="inferred from homology"/>
<dbReference type="Gene3D" id="3.40.190.10">
    <property type="entry name" value="Periplasmic binding protein-like II"/>
    <property type="match status" value="1"/>
</dbReference>
<sequence length="425" mass="45775">MRKITRLAPLALVAALALTSCSAPAASDEAVTADSAASISYAIWDENQIPALEANIAAFNKIYPKIEVKIDITPWAQYFTKLQTQASGDTLPDVFWMNGPNFQLYAANDQLEPMTDLIDDGDVDPANYVEVLNDLYSFDGVQYGMPKDFDTVALWYNKAILSEAGVAIPDETWTWDDFATAAKTVSDTLADQGVYGVATGLTGGQEGYYNTILQAGGSILSEDGTSSGYDDPNTIRGLQFWADLIADGSSPNLQQLSDTPHNAWFTSSKTAFFWSGTWSVAELASASNTLDLNVAPLPQDEKQATVIHGLANVVSAGSEHKSAAQAFQAYLGSEEAQTLQAEMGAANPAFIGAGQAFLDSVEHFDLEVFIDEADNYAYPFPISKDTAAWTTIENELLPQAFSGTRTVEDVADELATRMNEALAKE</sequence>
<dbReference type="Pfam" id="PF01547">
    <property type="entry name" value="SBP_bac_1"/>
    <property type="match status" value="1"/>
</dbReference>
<evidence type="ECO:0000256" key="1">
    <source>
        <dbReference type="ARBA" id="ARBA00004196"/>
    </source>
</evidence>
<gene>
    <name evidence="7" type="ORF">E3O21_04225</name>
    <name evidence="6" type="ORF">SAMN05216368_102215</name>
</gene>
<dbReference type="EMBL" id="FNIB01000002">
    <property type="protein sequence ID" value="SDM77666.1"/>
    <property type="molecule type" value="Genomic_DNA"/>
</dbReference>
<dbReference type="GO" id="GO:0030313">
    <property type="term" value="C:cell envelope"/>
    <property type="evidence" value="ECO:0007669"/>
    <property type="project" value="UniProtKB-SubCell"/>
</dbReference>
<keyword evidence="4 5" id="KW-0732">Signal</keyword>
<dbReference type="AlphaFoldDB" id="A0A4R8VDF1"/>
<dbReference type="STRING" id="1424659.SAMN05216368_102215"/>
<reference evidence="7 9" key="2">
    <citation type="submission" date="2019-03" db="EMBL/GenBank/DDBJ databases">
        <title>Genomics of glacier-inhabiting Cryobacterium strains.</title>
        <authorList>
            <person name="Liu Q."/>
            <person name="Xin Y.-H."/>
        </authorList>
    </citation>
    <scope>NUCLEOTIDE SEQUENCE [LARGE SCALE GENOMIC DNA]</scope>
    <source>
        <strain evidence="7 9">Hh8</strain>
    </source>
</reference>
<dbReference type="InterPro" id="IPR050490">
    <property type="entry name" value="Bact_solute-bd_prot1"/>
</dbReference>
<reference evidence="6 8" key="1">
    <citation type="submission" date="2016-10" db="EMBL/GenBank/DDBJ databases">
        <authorList>
            <person name="Varghese N."/>
            <person name="Submissions S."/>
        </authorList>
    </citation>
    <scope>NUCLEOTIDE SEQUENCE [LARGE SCALE GENOMIC DNA]</scope>
    <source>
        <strain evidence="6 8">CGMCC 1.11215</strain>
    </source>
</reference>
<dbReference type="Proteomes" id="UP000298252">
    <property type="component" value="Unassembled WGS sequence"/>
</dbReference>
<evidence type="ECO:0000313" key="7">
    <source>
        <dbReference type="EMBL" id="TFB81069.1"/>
    </source>
</evidence>
<comment type="similarity">
    <text evidence="2">Belongs to the bacterial solute-binding protein 1 family.</text>
</comment>
<organism evidence="6 8">
    <name type="scientific">Cryobacterium flavum</name>
    <dbReference type="NCBI Taxonomy" id="1424659"/>
    <lineage>
        <taxon>Bacteria</taxon>
        <taxon>Bacillati</taxon>
        <taxon>Actinomycetota</taxon>
        <taxon>Actinomycetes</taxon>
        <taxon>Micrococcales</taxon>
        <taxon>Microbacteriaceae</taxon>
        <taxon>Cryobacterium</taxon>
    </lineage>
</organism>
<name>A0A4R8VDF1_9MICO</name>
<accession>A0A4R8VDF1</accession>
<dbReference type="RefSeq" id="WP_092339190.1">
    <property type="nucleotide sequence ID" value="NZ_FNIB01000002.1"/>
</dbReference>
<protein>
    <submittedName>
        <fullName evidence="6">Multiple sugar transport system substrate-binding protein</fullName>
    </submittedName>
    <submittedName>
        <fullName evidence="7">Sugar ABC transporter substrate-binding protein</fullName>
    </submittedName>
</protein>
<feature type="signal peptide" evidence="5">
    <location>
        <begin position="1"/>
        <end position="25"/>
    </location>
</feature>
<dbReference type="EMBL" id="SOFD01000009">
    <property type="protein sequence ID" value="TFB81069.1"/>
    <property type="molecule type" value="Genomic_DNA"/>
</dbReference>
<dbReference type="Proteomes" id="UP000199639">
    <property type="component" value="Unassembled WGS sequence"/>
</dbReference>
<keyword evidence="6" id="KW-0762">Sugar transport</keyword>
<dbReference type="SUPFAM" id="SSF53850">
    <property type="entry name" value="Periplasmic binding protein-like II"/>
    <property type="match status" value="1"/>
</dbReference>
<evidence type="ECO:0000313" key="9">
    <source>
        <dbReference type="Proteomes" id="UP000298252"/>
    </source>
</evidence>
<feature type="chain" id="PRO_5044608973" evidence="5">
    <location>
        <begin position="26"/>
        <end position="425"/>
    </location>
</feature>
<evidence type="ECO:0000256" key="3">
    <source>
        <dbReference type="ARBA" id="ARBA00022448"/>
    </source>
</evidence>